<accession>A0AAV4XF90</accession>
<proteinExistence type="predicted"/>
<evidence type="ECO:0000313" key="2">
    <source>
        <dbReference type="Proteomes" id="UP001054945"/>
    </source>
</evidence>
<reference evidence="1 2" key="1">
    <citation type="submission" date="2021-06" db="EMBL/GenBank/DDBJ databases">
        <title>Caerostris extrusa draft genome.</title>
        <authorList>
            <person name="Kono N."/>
            <person name="Arakawa K."/>
        </authorList>
    </citation>
    <scope>NUCLEOTIDE SEQUENCE [LARGE SCALE GENOMIC DNA]</scope>
</reference>
<dbReference type="AlphaFoldDB" id="A0AAV4XF90"/>
<sequence>METKARHQILVPTNSSHLVLYFIFPFFHLDRVLLQKQQIYNYLGLCPLEKKITYLGYVMHSDPFDPFFQPLFIFFRENFTGVLVSRYPPGYVKDVYPLLPGSGTNVKAAEQFPLKPYIPRPIPFQSIPFHNLFCSRTTAEEGGDGRDSHFL</sequence>
<name>A0AAV4XF90_CAEEX</name>
<keyword evidence="2" id="KW-1185">Reference proteome</keyword>
<comment type="caution">
    <text evidence="1">The sequence shown here is derived from an EMBL/GenBank/DDBJ whole genome shotgun (WGS) entry which is preliminary data.</text>
</comment>
<protein>
    <submittedName>
        <fullName evidence="1">Uncharacterized protein</fullName>
    </submittedName>
</protein>
<organism evidence="1 2">
    <name type="scientific">Caerostris extrusa</name>
    <name type="common">Bark spider</name>
    <name type="synonym">Caerostris bankana</name>
    <dbReference type="NCBI Taxonomy" id="172846"/>
    <lineage>
        <taxon>Eukaryota</taxon>
        <taxon>Metazoa</taxon>
        <taxon>Ecdysozoa</taxon>
        <taxon>Arthropoda</taxon>
        <taxon>Chelicerata</taxon>
        <taxon>Arachnida</taxon>
        <taxon>Araneae</taxon>
        <taxon>Araneomorphae</taxon>
        <taxon>Entelegynae</taxon>
        <taxon>Araneoidea</taxon>
        <taxon>Araneidae</taxon>
        <taxon>Caerostris</taxon>
    </lineage>
</organism>
<dbReference type="EMBL" id="BPLR01000207">
    <property type="protein sequence ID" value="GIY92900.1"/>
    <property type="molecule type" value="Genomic_DNA"/>
</dbReference>
<gene>
    <name evidence="1" type="ORF">CEXT_158241</name>
</gene>
<evidence type="ECO:0000313" key="1">
    <source>
        <dbReference type="EMBL" id="GIY92900.1"/>
    </source>
</evidence>
<dbReference type="Proteomes" id="UP001054945">
    <property type="component" value="Unassembled WGS sequence"/>
</dbReference>